<feature type="transmembrane region" description="Helical" evidence="6">
    <location>
        <begin position="328"/>
        <end position="345"/>
    </location>
</feature>
<dbReference type="GO" id="GO:0005886">
    <property type="term" value="C:plasma membrane"/>
    <property type="evidence" value="ECO:0007669"/>
    <property type="project" value="UniProtKB-SubCell"/>
</dbReference>
<evidence type="ECO:0000256" key="1">
    <source>
        <dbReference type="ARBA" id="ARBA00004651"/>
    </source>
</evidence>
<feature type="transmembrane region" description="Helical" evidence="6">
    <location>
        <begin position="289"/>
        <end position="307"/>
    </location>
</feature>
<comment type="subcellular location">
    <subcellularLocation>
        <location evidence="1">Cell membrane</location>
        <topology evidence="1">Multi-pass membrane protein</topology>
    </subcellularLocation>
</comment>
<reference evidence="8" key="1">
    <citation type="submission" date="2021-01" db="EMBL/GenBank/DDBJ databases">
        <title>Whole genome shotgun sequence of Actinoplanes rishiriensis NBRC 108556.</title>
        <authorList>
            <person name="Komaki H."/>
            <person name="Tamura T."/>
        </authorList>
    </citation>
    <scope>NUCLEOTIDE SEQUENCE</scope>
    <source>
        <strain evidence="8">NBRC 108556</strain>
    </source>
</reference>
<sequence>MNILLGIRMAFAGGRESAARMALMAVGVAVGVPLILYALAAVPVLQSHTDRLAWHRTTAQTAPTAPDPALWLAVTDHYQGRDIVRVHVAALGPRPPLPPGVDRLPGPGEKLLSPALAALLPEVPDDQLDNRYPGRPAGSIGAAGLLMPGELVAIIGHAPDELRTVPGAVEIRGIEQPGEGLDLAALWGIFFSMIAVLIIGPVVVFVAMTTRVGGPRREVRFAAVRLAGATRLQTAVLAATETAAAAIAGTLLGWLAFHGFRPAVANVVTLGHGTPIFPADVAVPASRQLIVLFGIPLVAVLTTLVALHPVQMSPLGVRHRARRRPPTVWRLMPIIVGVLGVWLVARAQNAPQYHESSQLVQGTLSLMFTLSALSILAGFFLAGAWVCLWISRGMARVTRSATGLLVARRIAADPYSTFRAVSGAAVAIYVATLLGFAAAAYEQPEHQDTASVLDAGVVAVHVQGVPEDRLGALASPGTVVARIGPGDQIVVPCADLARVSDLACPLPQYEENGDDSQAFLRARDLFILPYPGASAADHIFQPMSYAEPGPTAGRLPVQTLLIPTDGSAAAQERIRTLAATVVPQSRSKTSTELTAGPLLSATSMAALLPYALIFVLLVTACSLTVSVITGVLERRRPLAVLRASGVRLGDLRRIVLLETGAPLAFTVLLGVGLATLVSLVTVPPQDWILPSASFLIGLGVGGLVAFAVSLIALPFMDTATRLDTVRFE</sequence>
<keyword evidence="9" id="KW-1185">Reference proteome</keyword>
<feature type="transmembrane region" description="Helical" evidence="6">
    <location>
        <begin position="654"/>
        <end position="680"/>
    </location>
</feature>
<feature type="domain" description="ABC3 transporter permease C-terminal" evidence="7">
    <location>
        <begin position="612"/>
        <end position="713"/>
    </location>
</feature>
<keyword evidence="4 6" id="KW-1133">Transmembrane helix</keyword>
<feature type="transmembrane region" description="Helical" evidence="6">
    <location>
        <begin position="21"/>
        <end position="45"/>
    </location>
</feature>
<accession>A0A919JVU6</accession>
<dbReference type="InterPro" id="IPR003838">
    <property type="entry name" value="ABC3_permease_C"/>
</dbReference>
<organism evidence="8 9">
    <name type="scientific">Paractinoplanes rishiriensis</name>
    <dbReference type="NCBI Taxonomy" id="1050105"/>
    <lineage>
        <taxon>Bacteria</taxon>
        <taxon>Bacillati</taxon>
        <taxon>Actinomycetota</taxon>
        <taxon>Actinomycetes</taxon>
        <taxon>Micromonosporales</taxon>
        <taxon>Micromonosporaceae</taxon>
        <taxon>Paractinoplanes</taxon>
    </lineage>
</organism>
<feature type="transmembrane region" description="Helical" evidence="6">
    <location>
        <begin position="607"/>
        <end position="633"/>
    </location>
</feature>
<feature type="domain" description="ABC3 transporter permease C-terminal" evidence="7">
    <location>
        <begin position="193"/>
        <end position="306"/>
    </location>
</feature>
<evidence type="ECO:0000313" key="9">
    <source>
        <dbReference type="Proteomes" id="UP000636960"/>
    </source>
</evidence>
<evidence type="ECO:0000256" key="6">
    <source>
        <dbReference type="SAM" id="Phobius"/>
    </source>
</evidence>
<dbReference type="EMBL" id="BOMV01000013">
    <property type="protein sequence ID" value="GIE94499.1"/>
    <property type="molecule type" value="Genomic_DNA"/>
</dbReference>
<evidence type="ECO:0000256" key="3">
    <source>
        <dbReference type="ARBA" id="ARBA00022692"/>
    </source>
</evidence>
<dbReference type="Proteomes" id="UP000636960">
    <property type="component" value="Unassembled WGS sequence"/>
</dbReference>
<keyword evidence="2" id="KW-1003">Cell membrane</keyword>
<evidence type="ECO:0000256" key="2">
    <source>
        <dbReference type="ARBA" id="ARBA00022475"/>
    </source>
</evidence>
<feature type="transmembrane region" description="Helical" evidence="6">
    <location>
        <begin position="184"/>
        <end position="207"/>
    </location>
</feature>
<protein>
    <recommendedName>
        <fullName evidence="7">ABC3 transporter permease C-terminal domain-containing protein</fullName>
    </recommendedName>
</protein>
<feature type="transmembrane region" description="Helical" evidence="6">
    <location>
        <begin position="692"/>
        <end position="716"/>
    </location>
</feature>
<evidence type="ECO:0000256" key="5">
    <source>
        <dbReference type="ARBA" id="ARBA00023136"/>
    </source>
</evidence>
<dbReference type="AlphaFoldDB" id="A0A919JVU6"/>
<feature type="transmembrane region" description="Helical" evidence="6">
    <location>
        <begin position="418"/>
        <end position="441"/>
    </location>
</feature>
<dbReference type="RefSeq" id="WP_203780802.1">
    <property type="nucleotide sequence ID" value="NZ_BOMV01000013.1"/>
</dbReference>
<keyword evidence="3 6" id="KW-0812">Transmembrane</keyword>
<keyword evidence="5 6" id="KW-0472">Membrane</keyword>
<evidence type="ECO:0000259" key="7">
    <source>
        <dbReference type="Pfam" id="PF02687"/>
    </source>
</evidence>
<feature type="transmembrane region" description="Helical" evidence="6">
    <location>
        <begin position="365"/>
        <end position="390"/>
    </location>
</feature>
<gene>
    <name evidence="8" type="ORF">Ari01nite_19640</name>
</gene>
<dbReference type="Pfam" id="PF02687">
    <property type="entry name" value="FtsX"/>
    <property type="match status" value="2"/>
</dbReference>
<feature type="transmembrane region" description="Helical" evidence="6">
    <location>
        <begin position="235"/>
        <end position="257"/>
    </location>
</feature>
<comment type="caution">
    <text evidence="8">The sequence shown here is derived from an EMBL/GenBank/DDBJ whole genome shotgun (WGS) entry which is preliminary data.</text>
</comment>
<proteinExistence type="predicted"/>
<evidence type="ECO:0000256" key="4">
    <source>
        <dbReference type="ARBA" id="ARBA00022989"/>
    </source>
</evidence>
<evidence type="ECO:0000313" key="8">
    <source>
        <dbReference type="EMBL" id="GIE94499.1"/>
    </source>
</evidence>
<name>A0A919JVU6_9ACTN</name>